<accession>A0A1E5HBQ9</accession>
<protein>
    <recommendedName>
        <fullName evidence="2">Glycine zipper-like domain-containing protein</fullName>
    </recommendedName>
</protein>
<proteinExistence type="predicted"/>
<reference evidence="4" key="1">
    <citation type="submission" date="2016-09" db="EMBL/GenBank/DDBJ databases">
        <authorList>
            <person name="Gulvik C.A."/>
        </authorList>
    </citation>
    <scope>NUCLEOTIDE SEQUENCE [LARGE SCALE GENOMIC DNA]</scope>
    <source>
        <strain evidence="4">LMG 26676</strain>
    </source>
</reference>
<name>A0A1E5HBQ9_9ENTE</name>
<dbReference type="RefSeq" id="WP_069640197.1">
    <property type="nucleotide sequence ID" value="NZ_JAFBEZ010000028.1"/>
</dbReference>
<dbReference type="EMBL" id="MIKC01000020">
    <property type="protein sequence ID" value="OEG22368.1"/>
    <property type="molecule type" value="Genomic_DNA"/>
</dbReference>
<sequence>MSKDNGSSISIGLCLGVTFGLIFDNLTLGIAIGVAIGAAGIFDSKKRKNKEGEKKWSEKD</sequence>
<organism evidence="3 4">
    <name type="scientific">Enterococcus ureilyticus</name>
    <dbReference type="NCBI Taxonomy" id="1131292"/>
    <lineage>
        <taxon>Bacteria</taxon>
        <taxon>Bacillati</taxon>
        <taxon>Bacillota</taxon>
        <taxon>Bacilli</taxon>
        <taxon>Lactobacillales</taxon>
        <taxon>Enterococcaceae</taxon>
        <taxon>Enterococcus</taxon>
    </lineage>
</organism>
<dbReference type="InterPro" id="IPR058598">
    <property type="entry name" value="Gly_zipper-like_dom"/>
</dbReference>
<comment type="caution">
    <text evidence="3">The sequence shown here is derived from an EMBL/GenBank/DDBJ whole genome shotgun (WGS) entry which is preliminary data.</text>
</comment>
<evidence type="ECO:0000256" key="1">
    <source>
        <dbReference type="SAM" id="Phobius"/>
    </source>
</evidence>
<dbReference type="AlphaFoldDB" id="A0A1E5HBQ9"/>
<keyword evidence="1" id="KW-1133">Transmembrane helix</keyword>
<feature type="domain" description="Glycine zipper-like" evidence="2">
    <location>
        <begin position="4"/>
        <end position="39"/>
    </location>
</feature>
<dbReference type="Pfam" id="PF26273">
    <property type="entry name" value="Gly_zipper"/>
    <property type="match status" value="1"/>
</dbReference>
<keyword evidence="1" id="KW-0472">Membrane</keyword>
<evidence type="ECO:0000313" key="3">
    <source>
        <dbReference type="EMBL" id="OEG22368.1"/>
    </source>
</evidence>
<keyword evidence="1" id="KW-0812">Transmembrane</keyword>
<dbReference type="STRING" id="1131292.BCR24_15815"/>
<gene>
    <name evidence="3" type="ORF">BCR24_15815</name>
</gene>
<dbReference type="Proteomes" id="UP000094469">
    <property type="component" value="Unassembled WGS sequence"/>
</dbReference>
<keyword evidence="4" id="KW-1185">Reference proteome</keyword>
<feature type="transmembrane region" description="Helical" evidence="1">
    <location>
        <begin position="20"/>
        <end position="42"/>
    </location>
</feature>
<evidence type="ECO:0000259" key="2">
    <source>
        <dbReference type="Pfam" id="PF26273"/>
    </source>
</evidence>
<evidence type="ECO:0000313" key="4">
    <source>
        <dbReference type="Proteomes" id="UP000094469"/>
    </source>
</evidence>